<evidence type="ECO:0008006" key="3">
    <source>
        <dbReference type="Google" id="ProtNLM"/>
    </source>
</evidence>
<organism evidence="1 2">
    <name type="scientific">Cinara cedri</name>
    <dbReference type="NCBI Taxonomy" id="506608"/>
    <lineage>
        <taxon>Eukaryota</taxon>
        <taxon>Metazoa</taxon>
        <taxon>Ecdysozoa</taxon>
        <taxon>Arthropoda</taxon>
        <taxon>Hexapoda</taxon>
        <taxon>Insecta</taxon>
        <taxon>Pterygota</taxon>
        <taxon>Neoptera</taxon>
        <taxon>Paraneoptera</taxon>
        <taxon>Hemiptera</taxon>
        <taxon>Sternorrhyncha</taxon>
        <taxon>Aphidomorpha</taxon>
        <taxon>Aphidoidea</taxon>
        <taxon>Aphididae</taxon>
        <taxon>Lachninae</taxon>
        <taxon>Cinara</taxon>
    </lineage>
</organism>
<name>A0A5E4N5G7_9HEMI</name>
<feature type="non-terminal residue" evidence="1">
    <location>
        <position position="60"/>
    </location>
</feature>
<evidence type="ECO:0000313" key="1">
    <source>
        <dbReference type="EMBL" id="VVC38989.1"/>
    </source>
</evidence>
<dbReference type="EMBL" id="CABPRJ010001539">
    <property type="protein sequence ID" value="VVC38989.1"/>
    <property type="molecule type" value="Genomic_DNA"/>
</dbReference>
<reference evidence="1 2" key="1">
    <citation type="submission" date="2019-08" db="EMBL/GenBank/DDBJ databases">
        <authorList>
            <person name="Alioto T."/>
            <person name="Alioto T."/>
            <person name="Gomez Garrido J."/>
        </authorList>
    </citation>
    <scope>NUCLEOTIDE SEQUENCE [LARGE SCALE GENOMIC DNA]</scope>
</reference>
<evidence type="ECO:0000313" key="2">
    <source>
        <dbReference type="Proteomes" id="UP000325440"/>
    </source>
</evidence>
<dbReference type="PANTHER" id="PTHR47831:SF1">
    <property type="entry name" value="GENERAL TRANSCRIPTION FACTOR II-I REPEAT DOMAIN-CONTAINING PROTEIN 2A-RELATED"/>
    <property type="match status" value="1"/>
</dbReference>
<accession>A0A5E4N5G7</accession>
<dbReference type="OrthoDB" id="6431883at2759"/>
<gene>
    <name evidence="1" type="ORF">CINCED_3A015551</name>
</gene>
<dbReference type="AlphaFoldDB" id="A0A5E4N5G7"/>
<protein>
    <recommendedName>
        <fullName evidence="3">SPIN-DOC-like zinc-finger domain-containing protein</fullName>
    </recommendedName>
</protein>
<sequence length="60" mass="7248">MSHIKPTKRKIDQERRAFQEKRGHTYFYTNSYSLPICLICKQSGSVMKEYNIKRHYDANH</sequence>
<dbReference type="GO" id="GO:0005634">
    <property type="term" value="C:nucleus"/>
    <property type="evidence" value="ECO:0007669"/>
    <property type="project" value="TreeGrafter"/>
</dbReference>
<keyword evidence="2" id="KW-1185">Reference proteome</keyword>
<dbReference type="InterPro" id="IPR042224">
    <property type="entry name" value="GTF2IRD2"/>
</dbReference>
<proteinExistence type="predicted"/>
<dbReference type="Proteomes" id="UP000325440">
    <property type="component" value="Unassembled WGS sequence"/>
</dbReference>
<dbReference type="PANTHER" id="PTHR47831">
    <property type="entry name" value="GENERAL TRANSCRIPTION FACTOR II-I REPEAT DOMAIN-CONTAINING PROTEIN 2"/>
    <property type="match status" value="1"/>
</dbReference>